<dbReference type="Proteomes" id="UP001204814">
    <property type="component" value="Unassembled WGS sequence"/>
</dbReference>
<keyword evidence="1" id="KW-0805">Transcription regulation</keyword>
<keyword evidence="3" id="KW-0804">Transcription</keyword>
<proteinExistence type="predicted"/>
<dbReference type="Pfam" id="PF00027">
    <property type="entry name" value="cNMP_binding"/>
    <property type="match status" value="1"/>
</dbReference>
<reference evidence="5" key="1">
    <citation type="submission" date="2022-06" db="EMBL/GenBank/DDBJ databases">
        <title>Isolation of gut microbiota from human fecal samples.</title>
        <authorList>
            <person name="Pamer E.G."/>
            <person name="Barat B."/>
            <person name="Waligurski E."/>
            <person name="Medina S."/>
            <person name="Paddock L."/>
            <person name="Mostad J."/>
        </authorList>
    </citation>
    <scope>NUCLEOTIDE SEQUENCE</scope>
    <source>
        <strain evidence="5">DFI.6.24</strain>
    </source>
</reference>
<evidence type="ECO:0000256" key="3">
    <source>
        <dbReference type="ARBA" id="ARBA00023163"/>
    </source>
</evidence>
<dbReference type="EMBL" id="JANGBO010000018">
    <property type="protein sequence ID" value="MCQ5062747.1"/>
    <property type="molecule type" value="Genomic_DNA"/>
</dbReference>
<dbReference type="InterPro" id="IPR000595">
    <property type="entry name" value="cNMP-bd_dom"/>
</dbReference>
<dbReference type="InterPro" id="IPR036388">
    <property type="entry name" value="WH-like_DNA-bd_sf"/>
</dbReference>
<protein>
    <submittedName>
        <fullName evidence="5">Crp/Fnr family transcriptional regulator</fullName>
    </submittedName>
</protein>
<evidence type="ECO:0000256" key="2">
    <source>
        <dbReference type="ARBA" id="ARBA00023125"/>
    </source>
</evidence>
<dbReference type="AlphaFoldDB" id="A0AAP2XPN0"/>
<name>A0AAP2XPN0_9FIRM</name>
<dbReference type="RefSeq" id="WP_117347185.1">
    <property type="nucleotide sequence ID" value="NZ_JAJDKX010000006.1"/>
</dbReference>
<evidence type="ECO:0000259" key="4">
    <source>
        <dbReference type="PROSITE" id="PS51063"/>
    </source>
</evidence>
<dbReference type="InterPro" id="IPR036390">
    <property type="entry name" value="WH_DNA-bd_sf"/>
</dbReference>
<organism evidence="5 6">
    <name type="scientific">Faecalibacillus intestinalis</name>
    <dbReference type="NCBI Taxonomy" id="1982626"/>
    <lineage>
        <taxon>Bacteria</taxon>
        <taxon>Bacillati</taxon>
        <taxon>Bacillota</taxon>
        <taxon>Erysipelotrichia</taxon>
        <taxon>Erysipelotrichales</taxon>
        <taxon>Coprobacillaceae</taxon>
        <taxon>Faecalibacillus</taxon>
    </lineage>
</organism>
<dbReference type="InterPro" id="IPR012318">
    <property type="entry name" value="HTH_CRP"/>
</dbReference>
<gene>
    <name evidence="5" type="ORF">NE542_13055</name>
</gene>
<evidence type="ECO:0000313" key="5">
    <source>
        <dbReference type="EMBL" id="MCQ5062747.1"/>
    </source>
</evidence>
<evidence type="ECO:0000313" key="6">
    <source>
        <dbReference type="Proteomes" id="UP001204814"/>
    </source>
</evidence>
<dbReference type="Gene3D" id="1.10.10.10">
    <property type="entry name" value="Winged helix-like DNA-binding domain superfamily/Winged helix DNA-binding domain"/>
    <property type="match status" value="1"/>
</dbReference>
<dbReference type="Pfam" id="PF13545">
    <property type="entry name" value="HTH_Crp_2"/>
    <property type="match status" value="1"/>
</dbReference>
<evidence type="ECO:0000256" key="1">
    <source>
        <dbReference type="ARBA" id="ARBA00023015"/>
    </source>
</evidence>
<dbReference type="InterPro" id="IPR018490">
    <property type="entry name" value="cNMP-bd_dom_sf"/>
</dbReference>
<dbReference type="PROSITE" id="PS51063">
    <property type="entry name" value="HTH_CRP_2"/>
    <property type="match status" value="1"/>
</dbReference>
<comment type="caution">
    <text evidence="5">The sequence shown here is derived from an EMBL/GenBank/DDBJ whole genome shotgun (WGS) entry which is preliminary data.</text>
</comment>
<accession>A0AAP2XPN0</accession>
<dbReference type="GO" id="GO:0003677">
    <property type="term" value="F:DNA binding"/>
    <property type="evidence" value="ECO:0007669"/>
    <property type="project" value="UniProtKB-KW"/>
</dbReference>
<dbReference type="GO" id="GO:0006355">
    <property type="term" value="P:regulation of DNA-templated transcription"/>
    <property type="evidence" value="ECO:0007669"/>
    <property type="project" value="InterPro"/>
</dbReference>
<dbReference type="Gene3D" id="2.60.120.10">
    <property type="entry name" value="Jelly Rolls"/>
    <property type="match status" value="1"/>
</dbReference>
<dbReference type="SUPFAM" id="SSF51206">
    <property type="entry name" value="cAMP-binding domain-like"/>
    <property type="match status" value="1"/>
</dbReference>
<dbReference type="SUPFAM" id="SSF46785">
    <property type="entry name" value="Winged helix' DNA-binding domain"/>
    <property type="match status" value="1"/>
</dbReference>
<sequence length="231" mass="27401">MERSQIIDIKQFNTFYDINYHSIDRLIQFGQIKYIKKNTLIIEEKQKNENIFFLLQGIAYNYCLFENDSKRILNIENQGHFLNEDAIYQEYASSNIKVLKNSTILVIPISIIKELIHDNFLFSQKIQSSLASKYIENQNLLKFNSYQNSQARLTIYLCYLAHKLGIPYQDDIEIPFDFSVVFLSQLIGAKRETTFRILNQLIDQDFIYYHQKHLVIKNLNLFNRLKSIAFS</sequence>
<feature type="domain" description="HTH crp-type" evidence="4">
    <location>
        <begin position="147"/>
        <end position="220"/>
    </location>
</feature>
<keyword evidence="2" id="KW-0238">DNA-binding</keyword>
<dbReference type="InterPro" id="IPR014710">
    <property type="entry name" value="RmlC-like_jellyroll"/>
</dbReference>